<evidence type="ECO:0000313" key="2">
    <source>
        <dbReference type="EMBL" id="NJW54913.1"/>
    </source>
</evidence>
<proteinExistence type="predicted"/>
<comment type="caution">
    <text evidence="2">The sequence shown here is derived from an EMBL/GenBank/DDBJ whole genome shotgun (WGS) entry which is preliminary data.</text>
</comment>
<name>A0ABX1D6U8_9FLAO</name>
<feature type="non-terminal residue" evidence="2">
    <location>
        <position position="150"/>
    </location>
</feature>
<gene>
    <name evidence="2" type="ORF">HC175_18545</name>
</gene>
<accession>A0ABX1D6U8</accession>
<organism evidence="2 3">
    <name type="scientific">Salinimicrobium oceani</name>
    <dbReference type="NCBI Taxonomy" id="2722702"/>
    <lineage>
        <taxon>Bacteria</taxon>
        <taxon>Pseudomonadati</taxon>
        <taxon>Bacteroidota</taxon>
        <taxon>Flavobacteriia</taxon>
        <taxon>Flavobacteriales</taxon>
        <taxon>Flavobacteriaceae</taxon>
        <taxon>Salinimicrobium</taxon>
    </lineage>
</organism>
<dbReference type="RefSeq" id="WP_209310091.1">
    <property type="nucleotide sequence ID" value="NZ_JAAVJR010000622.1"/>
</dbReference>
<protein>
    <recommendedName>
        <fullName evidence="4">Lamin Tail Domain</fullName>
    </recommendedName>
</protein>
<evidence type="ECO:0000256" key="1">
    <source>
        <dbReference type="SAM" id="MobiDB-lite"/>
    </source>
</evidence>
<evidence type="ECO:0008006" key="4">
    <source>
        <dbReference type="Google" id="ProtNLM"/>
    </source>
</evidence>
<dbReference type="Proteomes" id="UP000703674">
    <property type="component" value="Unassembled WGS sequence"/>
</dbReference>
<evidence type="ECO:0000313" key="3">
    <source>
        <dbReference type="Proteomes" id="UP000703674"/>
    </source>
</evidence>
<feature type="region of interest" description="Disordered" evidence="1">
    <location>
        <begin position="1"/>
        <end position="29"/>
    </location>
</feature>
<sequence>INTNQDFGGEITDPNPEPEPEPEPQPEPANSVVFINEIHYDNASTDVDEGVEIAGTAGTDLSAFSIFLYNGSGGAYYQTIALEGIIPAQQNGYGTLFFPASGLQNGSPDGLALVKETEVLQFLSYVGEITATNGPAVGMTSTDIGVAEGS</sequence>
<reference evidence="2 3" key="1">
    <citation type="submission" date="2020-03" db="EMBL/GenBank/DDBJ databases">
        <title>Salinimicrobium sp. nov, isolated from SCS.</title>
        <authorList>
            <person name="Cao W.R."/>
        </authorList>
    </citation>
    <scope>NUCLEOTIDE SEQUENCE [LARGE SCALE GENOMIC DNA]</scope>
    <source>
        <strain evidence="3">J15B91</strain>
    </source>
</reference>
<dbReference type="EMBL" id="JAAVJR010000622">
    <property type="protein sequence ID" value="NJW54913.1"/>
    <property type="molecule type" value="Genomic_DNA"/>
</dbReference>
<feature type="non-terminal residue" evidence="2">
    <location>
        <position position="1"/>
    </location>
</feature>
<keyword evidence="3" id="KW-1185">Reference proteome</keyword>